<gene>
    <name evidence="2" type="ORF">BGZ96_009950</name>
</gene>
<sequence>VPEAVEMEAGKVGEDAHMTPIEHGTAATAAGDDVDREDQFDEQDEGNEGSPEEDE</sequence>
<dbReference type="EMBL" id="JAAAIM010000625">
    <property type="protein sequence ID" value="KAG0285876.1"/>
    <property type="molecule type" value="Genomic_DNA"/>
</dbReference>
<dbReference type="Proteomes" id="UP001194696">
    <property type="component" value="Unassembled WGS sequence"/>
</dbReference>
<comment type="caution">
    <text evidence="2">The sequence shown here is derived from an EMBL/GenBank/DDBJ whole genome shotgun (WGS) entry which is preliminary data.</text>
</comment>
<reference evidence="2 3" key="1">
    <citation type="journal article" date="2020" name="Fungal Divers.">
        <title>Resolving the Mortierellaceae phylogeny through synthesis of multi-gene phylogenetics and phylogenomics.</title>
        <authorList>
            <person name="Vandepol N."/>
            <person name="Liber J."/>
            <person name="Desiro A."/>
            <person name="Na H."/>
            <person name="Kennedy M."/>
            <person name="Barry K."/>
            <person name="Grigoriev I.V."/>
            <person name="Miller A.N."/>
            <person name="O'Donnell K."/>
            <person name="Stajich J.E."/>
            <person name="Bonito G."/>
        </authorList>
    </citation>
    <scope>NUCLEOTIDE SEQUENCE [LARGE SCALE GENOMIC DNA]</scope>
    <source>
        <strain evidence="2 3">AD045</strain>
    </source>
</reference>
<feature type="compositionally biased region" description="Acidic residues" evidence="1">
    <location>
        <begin position="32"/>
        <end position="55"/>
    </location>
</feature>
<feature type="region of interest" description="Disordered" evidence="1">
    <location>
        <begin position="1"/>
        <end position="55"/>
    </location>
</feature>
<feature type="non-terminal residue" evidence="2">
    <location>
        <position position="1"/>
    </location>
</feature>
<proteinExistence type="predicted"/>
<organism evidence="2 3">
    <name type="scientific">Linnemannia gamsii</name>
    <dbReference type="NCBI Taxonomy" id="64522"/>
    <lineage>
        <taxon>Eukaryota</taxon>
        <taxon>Fungi</taxon>
        <taxon>Fungi incertae sedis</taxon>
        <taxon>Mucoromycota</taxon>
        <taxon>Mortierellomycotina</taxon>
        <taxon>Mortierellomycetes</taxon>
        <taxon>Mortierellales</taxon>
        <taxon>Mortierellaceae</taxon>
        <taxon>Linnemannia</taxon>
    </lineage>
</organism>
<evidence type="ECO:0000313" key="3">
    <source>
        <dbReference type="Proteomes" id="UP001194696"/>
    </source>
</evidence>
<protein>
    <submittedName>
        <fullName evidence="2">Uncharacterized protein</fullName>
    </submittedName>
</protein>
<evidence type="ECO:0000256" key="1">
    <source>
        <dbReference type="SAM" id="MobiDB-lite"/>
    </source>
</evidence>
<feature type="compositionally biased region" description="Basic and acidic residues" evidence="1">
    <location>
        <begin position="8"/>
        <end position="17"/>
    </location>
</feature>
<evidence type="ECO:0000313" key="2">
    <source>
        <dbReference type="EMBL" id="KAG0285876.1"/>
    </source>
</evidence>
<keyword evidence="3" id="KW-1185">Reference proteome</keyword>
<accession>A0ABQ7JVE8</accession>
<name>A0ABQ7JVE8_9FUNG</name>